<dbReference type="EMBL" id="FOCL01000002">
    <property type="protein sequence ID" value="SEN05883.1"/>
    <property type="molecule type" value="Genomic_DNA"/>
</dbReference>
<gene>
    <name evidence="2" type="ORF">SAMN05192574_102324</name>
</gene>
<dbReference type="RefSeq" id="WP_091209414.1">
    <property type="nucleotide sequence ID" value="NZ_FOCL01000002.1"/>
</dbReference>
<evidence type="ECO:0000313" key="2">
    <source>
        <dbReference type="EMBL" id="SEN05883.1"/>
    </source>
</evidence>
<dbReference type="STRING" id="551995.SAMN05192574_102324"/>
<keyword evidence="3" id="KW-1185">Reference proteome</keyword>
<evidence type="ECO:0000313" key="3">
    <source>
        <dbReference type="Proteomes" id="UP000198942"/>
    </source>
</evidence>
<name>A0A1H8DF21_9SPHI</name>
<proteinExistence type="predicted"/>
<organism evidence="2 3">
    <name type="scientific">Mucilaginibacter gossypiicola</name>
    <dbReference type="NCBI Taxonomy" id="551995"/>
    <lineage>
        <taxon>Bacteria</taxon>
        <taxon>Pseudomonadati</taxon>
        <taxon>Bacteroidota</taxon>
        <taxon>Sphingobacteriia</taxon>
        <taxon>Sphingobacteriales</taxon>
        <taxon>Sphingobacteriaceae</taxon>
        <taxon>Mucilaginibacter</taxon>
    </lineage>
</organism>
<reference evidence="3" key="1">
    <citation type="submission" date="2016-10" db="EMBL/GenBank/DDBJ databases">
        <authorList>
            <person name="Varghese N."/>
            <person name="Submissions S."/>
        </authorList>
    </citation>
    <scope>NUCLEOTIDE SEQUENCE [LARGE SCALE GENOMIC DNA]</scope>
    <source>
        <strain evidence="3">Gh-48</strain>
    </source>
</reference>
<dbReference type="InterPro" id="IPR055407">
    <property type="entry name" value="TraM_C"/>
</dbReference>
<feature type="domain" description="Conjugative transposon TraM C-terminal" evidence="1">
    <location>
        <begin position="216"/>
        <end position="360"/>
    </location>
</feature>
<evidence type="ECO:0000259" key="1">
    <source>
        <dbReference type="Pfam" id="PF12508"/>
    </source>
</evidence>
<protein>
    <submittedName>
        <fullName evidence="2">Bacteroides conjugative transposon TraM protein</fullName>
    </submittedName>
</protein>
<sequence>MERQHSIQFLRTRRFLLILPLMVLPFLSLAFYAAGGGRGSIAAGPAEQNRGLNTSLPAAAFGKHEKPKDKMGFYDQAKLDSAKEQSYSNNPLLQEMGIKKDKAMIPDISSSGLPSSQPDVHLINQKLAAIDREISRPAVPSVPAAALNQPVENKQLTEQVNRLETMMRSMKADSGPDPEMQQLSKMLEQIQAIQRPETPKADHQADSAATNPFKAIPAAIDGNQKIKQSGAVRLCLNDTVTIKGQLIPKGTPVYGTANMINQRLLIVIKNIRLGQSIIPADLTVYYMDGMPGVPAPEAELGEAAGNGAGNALQGMQFLSMDQSLATQAAAGGINAAKGLFSKKVRRITVHLKNGDAVLLRNNQIR</sequence>
<dbReference type="Pfam" id="PF12508">
    <property type="entry name" value="Transposon_TraM"/>
    <property type="match status" value="1"/>
</dbReference>
<dbReference type="OrthoDB" id="1453786at2"/>
<dbReference type="Proteomes" id="UP000198942">
    <property type="component" value="Unassembled WGS sequence"/>
</dbReference>
<accession>A0A1H8DF21</accession>
<dbReference type="AlphaFoldDB" id="A0A1H8DF21"/>